<protein>
    <submittedName>
        <fullName evidence="1">Uncharacterized protein</fullName>
    </submittedName>
</protein>
<sequence length="99" mass="11043">MTKNLEKNSGEVGEKLRILSELENCGKADDPKEMSNPKKVIEVSRNISQNGNVVDLNKKLYDLVPLEALKSTMAWPTDRILYEIHHDNEASGNGFDSGN</sequence>
<proteinExistence type="predicted"/>
<reference evidence="1 2" key="1">
    <citation type="submission" date="2020-06" db="EMBL/GenBank/DDBJ databases">
        <title>Transcriptomic and genomic resources for Thalictrum thalictroides and T. hernandezii: Facilitating candidate gene discovery in an emerging model plant lineage.</title>
        <authorList>
            <person name="Arias T."/>
            <person name="Riano-Pachon D.M."/>
            <person name="Di Stilio V.S."/>
        </authorList>
    </citation>
    <scope>NUCLEOTIDE SEQUENCE [LARGE SCALE GENOMIC DNA]</scope>
    <source>
        <strain evidence="2">cv. WT478/WT964</strain>
        <tissue evidence="1">Leaves</tissue>
    </source>
</reference>
<dbReference type="Proteomes" id="UP000554482">
    <property type="component" value="Unassembled WGS sequence"/>
</dbReference>
<comment type="caution">
    <text evidence="1">The sequence shown here is derived from an EMBL/GenBank/DDBJ whole genome shotgun (WGS) entry which is preliminary data.</text>
</comment>
<evidence type="ECO:0000313" key="2">
    <source>
        <dbReference type="Proteomes" id="UP000554482"/>
    </source>
</evidence>
<dbReference type="AlphaFoldDB" id="A0A7J6WXS6"/>
<keyword evidence="2" id="KW-1185">Reference proteome</keyword>
<accession>A0A7J6WXS6</accession>
<organism evidence="1 2">
    <name type="scientific">Thalictrum thalictroides</name>
    <name type="common">Rue-anemone</name>
    <name type="synonym">Anemone thalictroides</name>
    <dbReference type="NCBI Taxonomy" id="46969"/>
    <lineage>
        <taxon>Eukaryota</taxon>
        <taxon>Viridiplantae</taxon>
        <taxon>Streptophyta</taxon>
        <taxon>Embryophyta</taxon>
        <taxon>Tracheophyta</taxon>
        <taxon>Spermatophyta</taxon>
        <taxon>Magnoliopsida</taxon>
        <taxon>Ranunculales</taxon>
        <taxon>Ranunculaceae</taxon>
        <taxon>Thalictroideae</taxon>
        <taxon>Thalictrum</taxon>
    </lineage>
</organism>
<evidence type="ECO:0000313" key="1">
    <source>
        <dbReference type="EMBL" id="KAF5200922.1"/>
    </source>
</evidence>
<name>A0A7J6WXS6_THATH</name>
<dbReference type="EMBL" id="JABWDY010010122">
    <property type="protein sequence ID" value="KAF5200922.1"/>
    <property type="molecule type" value="Genomic_DNA"/>
</dbReference>
<gene>
    <name evidence="1" type="ORF">FRX31_009491</name>
</gene>